<evidence type="ECO:0000313" key="1">
    <source>
        <dbReference type="EMBL" id="JAH65203.1"/>
    </source>
</evidence>
<dbReference type="EMBL" id="GBXM01043374">
    <property type="protein sequence ID" value="JAH65203.1"/>
    <property type="molecule type" value="Transcribed_RNA"/>
</dbReference>
<reference evidence="1" key="2">
    <citation type="journal article" date="2015" name="Fish Shellfish Immunol.">
        <title>Early steps in the European eel (Anguilla anguilla)-Vibrio vulnificus interaction in the gills: Role of the RtxA13 toxin.</title>
        <authorList>
            <person name="Callol A."/>
            <person name="Pajuelo D."/>
            <person name="Ebbesson L."/>
            <person name="Teles M."/>
            <person name="MacKenzie S."/>
            <person name="Amaro C."/>
        </authorList>
    </citation>
    <scope>NUCLEOTIDE SEQUENCE</scope>
</reference>
<accession>A0A0E9UJP0</accession>
<sequence>MGGAQKFEYRPPGLRLASRPCTTEISVLLPRGGHSFLVEFCQIT</sequence>
<protein>
    <submittedName>
        <fullName evidence="1">Uncharacterized protein</fullName>
    </submittedName>
</protein>
<reference evidence="1" key="1">
    <citation type="submission" date="2014-11" db="EMBL/GenBank/DDBJ databases">
        <authorList>
            <person name="Amaro Gonzalez C."/>
        </authorList>
    </citation>
    <scope>NUCLEOTIDE SEQUENCE</scope>
</reference>
<name>A0A0E9UJP0_ANGAN</name>
<proteinExistence type="predicted"/>
<organism evidence="1">
    <name type="scientific">Anguilla anguilla</name>
    <name type="common">European freshwater eel</name>
    <name type="synonym">Muraena anguilla</name>
    <dbReference type="NCBI Taxonomy" id="7936"/>
    <lineage>
        <taxon>Eukaryota</taxon>
        <taxon>Metazoa</taxon>
        <taxon>Chordata</taxon>
        <taxon>Craniata</taxon>
        <taxon>Vertebrata</taxon>
        <taxon>Euteleostomi</taxon>
        <taxon>Actinopterygii</taxon>
        <taxon>Neopterygii</taxon>
        <taxon>Teleostei</taxon>
        <taxon>Anguilliformes</taxon>
        <taxon>Anguillidae</taxon>
        <taxon>Anguilla</taxon>
    </lineage>
</organism>
<dbReference type="AlphaFoldDB" id="A0A0E9UJP0"/>